<dbReference type="AlphaFoldDB" id="A0A8B2P162"/>
<comment type="caution">
    <text evidence="1">The sequence shown here is derived from an EMBL/GenBank/DDBJ whole genome shotgun (WGS) entry which is preliminary data.</text>
</comment>
<sequence length="104" mass="11192">MRPCNAFPVIPCRLPIDLAQFETAEVTVGTDTTFIFHTADGTAITVVGCGFRFEPRGRRLVAGTVRAIFVVDERTHTPIASLEGLSIDIAASIRDEALFEAIGA</sequence>
<name>A0A8B2P162_9HYPH</name>
<organism evidence="1 2">
    <name type="scientific">Acuticoccus sediminis</name>
    <dbReference type="NCBI Taxonomy" id="2184697"/>
    <lineage>
        <taxon>Bacteria</taxon>
        <taxon>Pseudomonadati</taxon>
        <taxon>Pseudomonadota</taxon>
        <taxon>Alphaproteobacteria</taxon>
        <taxon>Hyphomicrobiales</taxon>
        <taxon>Amorphaceae</taxon>
        <taxon>Acuticoccus</taxon>
    </lineage>
</organism>
<protein>
    <submittedName>
        <fullName evidence="1">Uncharacterized protein</fullName>
    </submittedName>
</protein>
<keyword evidence="2" id="KW-1185">Reference proteome</keyword>
<proteinExistence type="predicted"/>
<dbReference type="RefSeq" id="WP_146619889.1">
    <property type="nucleotide sequence ID" value="NZ_QHHQ01000001.1"/>
</dbReference>
<accession>A0A8B2P162</accession>
<dbReference type="Proteomes" id="UP000249590">
    <property type="component" value="Unassembled WGS sequence"/>
</dbReference>
<reference evidence="1 2" key="1">
    <citation type="submission" date="2018-05" db="EMBL/GenBank/DDBJ databases">
        <title>Acuticoccus sediminis sp. nov., isolated from deep-sea sediment of Indian Ocean.</title>
        <authorList>
            <person name="Liu X."/>
            <person name="Lai Q."/>
            <person name="Du Y."/>
            <person name="Sun F."/>
            <person name="Zhang X."/>
            <person name="Wang S."/>
            <person name="Shao Z."/>
        </authorList>
    </citation>
    <scope>NUCLEOTIDE SEQUENCE [LARGE SCALE GENOMIC DNA]</scope>
    <source>
        <strain evidence="1 2">PTG4-2</strain>
    </source>
</reference>
<gene>
    <name evidence="1" type="ORF">DLJ53_04260</name>
</gene>
<dbReference type="EMBL" id="QHHQ01000001">
    <property type="protein sequence ID" value="RAI03704.1"/>
    <property type="molecule type" value="Genomic_DNA"/>
</dbReference>
<evidence type="ECO:0000313" key="2">
    <source>
        <dbReference type="Proteomes" id="UP000249590"/>
    </source>
</evidence>
<evidence type="ECO:0000313" key="1">
    <source>
        <dbReference type="EMBL" id="RAI03704.1"/>
    </source>
</evidence>